<dbReference type="InterPro" id="IPR027417">
    <property type="entry name" value="P-loop_NTPase"/>
</dbReference>
<dbReference type="EMBL" id="MN739514">
    <property type="protein sequence ID" value="QHT09709.1"/>
    <property type="molecule type" value="Genomic_DNA"/>
</dbReference>
<dbReference type="AlphaFoldDB" id="A0A6C0D1C6"/>
<dbReference type="SUPFAM" id="SSF52540">
    <property type="entry name" value="P-loop containing nucleoside triphosphate hydrolases"/>
    <property type="match status" value="1"/>
</dbReference>
<dbReference type="Gene3D" id="3.40.50.300">
    <property type="entry name" value="P-loop containing nucleotide triphosphate hydrolases"/>
    <property type="match status" value="1"/>
</dbReference>
<organism evidence="1">
    <name type="scientific">viral metagenome</name>
    <dbReference type="NCBI Taxonomy" id="1070528"/>
    <lineage>
        <taxon>unclassified sequences</taxon>
        <taxon>metagenomes</taxon>
        <taxon>organismal metagenomes</taxon>
    </lineage>
</organism>
<evidence type="ECO:0000313" key="1">
    <source>
        <dbReference type="EMBL" id="QHT09709.1"/>
    </source>
</evidence>
<proteinExistence type="predicted"/>
<sequence>MIKVIIVGDQCTGKTYTCKQLLKQYYDGYTPSEWVEIYNYKIKNNNNIYIWNFSGDKSHLLMQKNYYKDANICIIFGNDTFWKSYIKSIVPYVEIINYTNLYEFYKVIKSLK</sequence>
<protein>
    <submittedName>
        <fullName evidence="1">Uncharacterized protein</fullName>
    </submittedName>
</protein>
<reference evidence="1" key="1">
    <citation type="journal article" date="2020" name="Nature">
        <title>Giant virus diversity and host interactions through global metagenomics.</title>
        <authorList>
            <person name="Schulz F."/>
            <person name="Roux S."/>
            <person name="Paez-Espino D."/>
            <person name="Jungbluth S."/>
            <person name="Walsh D.A."/>
            <person name="Denef V.J."/>
            <person name="McMahon K.D."/>
            <person name="Konstantinidis K.T."/>
            <person name="Eloe-Fadrosh E.A."/>
            <person name="Kyrpides N.C."/>
            <person name="Woyke T."/>
        </authorList>
    </citation>
    <scope>NUCLEOTIDE SEQUENCE</scope>
    <source>
        <strain evidence="1">GVMAG-M-3300023174-102</strain>
    </source>
</reference>
<accession>A0A6C0D1C6</accession>
<dbReference type="Pfam" id="PF08477">
    <property type="entry name" value="Roc"/>
    <property type="match status" value="1"/>
</dbReference>
<name>A0A6C0D1C6_9ZZZZ</name>